<reference evidence="4 5" key="1">
    <citation type="journal article" date="2005" name="DNA Res.">
        <title>Complete genome sequence of the facultative anaerobic magnetotactic bacterium Magnetospirillum sp. strain AMB-1.</title>
        <authorList>
            <person name="Matsunaga T."/>
            <person name="Okamura Y."/>
            <person name="Fukuda Y."/>
            <person name="Wahyudi A.T."/>
            <person name="Murase Y."/>
            <person name="Takeyama H."/>
        </authorList>
    </citation>
    <scope>NUCLEOTIDE SEQUENCE [LARGE SCALE GENOMIC DNA]</scope>
    <source>
        <strain evidence="5">ATCC 700264 / AMB-1</strain>
    </source>
</reference>
<proteinExistence type="predicted"/>
<dbReference type="SUPFAM" id="SSF56300">
    <property type="entry name" value="Metallo-dependent phosphatases"/>
    <property type="match status" value="1"/>
</dbReference>
<dbReference type="HOGENOM" id="CLU_025443_3_0_5"/>
<keyword evidence="2" id="KW-0378">Hydrolase</keyword>
<dbReference type="Pfam" id="PF00149">
    <property type="entry name" value="Metallophos"/>
    <property type="match status" value="1"/>
</dbReference>
<keyword evidence="1" id="KW-0479">Metal-binding</keyword>
<protein>
    <submittedName>
        <fullName evidence="4">Predicted phosphohydrolase</fullName>
    </submittedName>
</protein>
<feature type="domain" description="Calcineurin-like phosphoesterase" evidence="3">
    <location>
        <begin position="82"/>
        <end position="241"/>
    </location>
</feature>
<dbReference type="InterPro" id="IPR029052">
    <property type="entry name" value="Metallo-depent_PP-like"/>
</dbReference>
<dbReference type="KEGG" id="mag:amb0128"/>
<sequence>MNMPADHEQWRRERQQMEALPGRSSILGPRPTSLLVGFEWLTALALRLAGLWNRGRENARRVRLLDLDLPCPGLPTAFDGFSILHLSDLHVGNVAGLEAELAACLKGVRVDLAVLTGDYQTRGQPSATQTLEILSPVLQAYRATEGTIAVLGNHDSWQMAEEFRHHGVSTLVNDRLTLHRHGAEITVLGLDDVNRFFTPAAIEAFDTRVTGFTIVLAHTPDLATRAAHAGAALYLCGHTHGGQICLPGGKAVFTALDTHQHLAAGLWRLENMWGYTSRGVGTGLPPVRFNCPGEATLFRLRSSDT</sequence>
<evidence type="ECO:0000313" key="4">
    <source>
        <dbReference type="EMBL" id="BAE48932.1"/>
    </source>
</evidence>
<keyword evidence="5" id="KW-1185">Reference proteome</keyword>
<dbReference type="InterPro" id="IPR004843">
    <property type="entry name" value="Calcineurin-like_PHP"/>
</dbReference>
<evidence type="ECO:0000313" key="5">
    <source>
        <dbReference type="Proteomes" id="UP000007058"/>
    </source>
</evidence>
<evidence type="ECO:0000256" key="1">
    <source>
        <dbReference type="ARBA" id="ARBA00022723"/>
    </source>
</evidence>
<name>Q2WB43_PARM1</name>
<dbReference type="GO" id="GO:0009245">
    <property type="term" value="P:lipid A biosynthetic process"/>
    <property type="evidence" value="ECO:0007669"/>
    <property type="project" value="TreeGrafter"/>
</dbReference>
<dbReference type="InterPro" id="IPR051158">
    <property type="entry name" value="Metallophosphoesterase_sf"/>
</dbReference>
<dbReference type="GO" id="GO:0046872">
    <property type="term" value="F:metal ion binding"/>
    <property type="evidence" value="ECO:0007669"/>
    <property type="project" value="UniProtKB-KW"/>
</dbReference>
<dbReference type="GO" id="GO:0016020">
    <property type="term" value="C:membrane"/>
    <property type="evidence" value="ECO:0007669"/>
    <property type="project" value="GOC"/>
</dbReference>
<evidence type="ECO:0000256" key="2">
    <source>
        <dbReference type="ARBA" id="ARBA00022801"/>
    </source>
</evidence>
<dbReference type="AlphaFoldDB" id="Q2WB43"/>
<organism evidence="4 5">
    <name type="scientific">Paramagnetospirillum magneticum (strain ATCC 700264 / AMB-1)</name>
    <name type="common">Magnetospirillum magneticum</name>
    <dbReference type="NCBI Taxonomy" id="342108"/>
    <lineage>
        <taxon>Bacteria</taxon>
        <taxon>Pseudomonadati</taxon>
        <taxon>Pseudomonadota</taxon>
        <taxon>Alphaproteobacteria</taxon>
        <taxon>Rhodospirillales</taxon>
        <taxon>Magnetospirillaceae</taxon>
        <taxon>Paramagnetospirillum</taxon>
    </lineage>
</organism>
<accession>Q2WB43</accession>
<dbReference type="EMBL" id="AP007255">
    <property type="protein sequence ID" value="BAE48932.1"/>
    <property type="molecule type" value="Genomic_DNA"/>
</dbReference>
<dbReference type="PANTHER" id="PTHR31302">
    <property type="entry name" value="TRANSMEMBRANE PROTEIN WITH METALLOPHOSPHOESTERASE DOMAIN-RELATED"/>
    <property type="match status" value="1"/>
</dbReference>
<evidence type="ECO:0000259" key="3">
    <source>
        <dbReference type="Pfam" id="PF00149"/>
    </source>
</evidence>
<dbReference type="GO" id="GO:0008758">
    <property type="term" value="F:UDP-2,3-diacylglucosamine hydrolase activity"/>
    <property type="evidence" value="ECO:0007669"/>
    <property type="project" value="TreeGrafter"/>
</dbReference>
<dbReference type="PANTHER" id="PTHR31302:SF31">
    <property type="entry name" value="PHOSPHODIESTERASE YAEI"/>
    <property type="match status" value="1"/>
</dbReference>
<dbReference type="Proteomes" id="UP000007058">
    <property type="component" value="Chromosome"/>
</dbReference>
<gene>
    <name evidence="4" type="ordered locus">amb0128</name>
</gene>
<dbReference type="Gene3D" id="3.60.21.10">
    <property type="match status" value="1"/>
</dbReference>